<evidence type="ECO:0000256" key="1">
    <source>
        <dbReference type="SAM" id="Phobius"/>
    </source>
</evidence>
<accession>M3URN7</accession>
<dbReference type="VEuPathDB" id="AmoebaDB:EHI8A_093450"/>
<reference evidence="2 3" key="1">
    <citation type="submission" date="2013-01" db="EMBL/GenBank/DDBJ databases">
        <authorList>
            <person name="Hannick L."/>
            <person name="Zafar N."/>
            <person name="Lorenzi H."/>
            <person name="Ali I.A."/>
            <person name="Petri W.P."/>
            <person name="Caler E."/>
        </authorList>
    </citation>
    <scope>NUCLEOTIDE SEQUENCE [LARGE SCALE GENOMIC DNA]</scope>
    <source>
        <strain evidence="3">HM3:IMSS-B</strain>
    </source>
</reference>
<name>M3URN7_ENTH1</name>
<dbReference type="EMBL" id="KB610040">
    <property type="protein sequence ID" value="EMH77381.1"/>
    <property type="molecule type" value="Genomic_DNA"/>
</dbReference>
<proteinExistence type="predicted"/>
<evidence type="ECO:0000313" key="2">
    <source>
        <dbReference type="EMBL" id="EMH77381.1"/>
    </source>
</evidence>
<evidence type="ECO:0008006" key="4">
    <source>
        <dbReference type="Google" id="ProtNLM"/>
    </source>
</evidence>
<keyword evidence="1" id="KW-0812">Transmembrane</keyword>
<dbReference type="AlphaFoldDB" id="M3URN7"/>
<protein>
    <recommendedName>
        <fullName evidence="4">Phage abortive infection protein</fullName>
    </recommendedName>
</protein>
<organism evidence="2 3">
    <name type="scientific">Entamoeba histolytica HM-1:IMSS-B</name>
    <dbReference type="NCBI Taxonomy" id="885319"/>
    <lineage>
        <taxon>Eukaryota</taxon>
        <taxon>Amoebozoa</taxon>
        <taxon>Evosea</taxon>
        <taxon>Archamoebae</taxon>
        <taxon>Mastigamoebida</taxon>
        <taxon>Entamoebidae</taxon>
        <taxon>Entamoeba</taxon>
    </lineage>
</organism>
<feature type="transmembrane region" description="Helical" evidence="1">
    <location>
        <begin position="21"/>
        <end position="38"/>
    </location>
</feature>
<dbReference type="Proteomes" id="UP000030781">
    <property type="component" value="Unassembled WGS sequence"/>
</dbReference>
<keyword evidence="1" id="KW-1133">Transmembrane helix</keyword>
<gene>
    <name evidence="2" type="ORF">EHI8A_093450</name>
</gene>
<keyword evidence="1" id="KW-0472">Membrane</keyword>
<sequence length="292" mass="33402">MSARIALNINRFKSWCSRNRILLSATCTAVPLIIGLYFERGNIKQLGLPLSVNDVIQALGQFATVGAFWVGFKQLKKANEQASEQAEKEQQMVFMNAAQSQISKMSWVLSQVSATDLRITGLCDFVSTMANLGGNFHGIYEDLREGPEKRVLRIAWQDMLWNELSPKLEQVTLTGLIRDSISHGDLTAANVNAAEMQYRHRYLDEYKEYFKSVNMLDVCAIALPTELRRLLEKENTTFMLFRMYYFDEEYVSDYCKDLVSQPNYRAHVPTIAAIGYYFSNPRTPYLDDPDPI</sequence>
<evidence type="ECO:0000313" key="3">
    <source>
        <dbReference type="Proteomes" id="UP000030781"/>
    </source>
</evidence>